<evidence type="ECO:0000259" key="1">
    <source>
        <dbReference type="PROSITE" id="PS50966"/>
    </source>
</evidence>
<dbReference type="GO" id="GO:0008270">
    <property type="term" value="F:zinc ion binding"/>
    <property type="evidence" value="ECO:0007669"/>
    <property type="project" value="InterPro"/>
</dbReference>
<sequence length="317" mass="36605">MVIEIDNRKKFFLENRRLNRNRQSKPRRKTDYEKQQTKEEVEKIRNDLLNYANTSWGKQWILSNLNIGRPFRMQRGLDYVKDNRRIDNIIINSGQIFATVQGTAPSPYRVKIIFTPILAEGWEIILNHLKNKVINLIELLDGFLPEDIIAIFEESGYSIFPEASKDLVATCSCPDKAVPCKHIAAVILYIARVLDYSPLLLLELRGMSKNEILKNLSLSQTKERKEKAGESHPGEKIDFKFNVPHIPIPELLLEQKISGTEYNDVSFKLKKPGKIIETLENLRIPPTFAKKAFEIVLRAIYHKITSETYELSLEPSN</sequence>
<gene>
    <name evidence="2" type="ORF">LCGC14_0474860</name>
</gene>
<dbReference type="PROSITE" id="PS50966">
    <property type="entry name" value="ZF_SWIM"/>
    <property type="match status" value="1"/>
</dbReference>
<dbReference type="PANTHER" id="PTHR38133:SF1">
    <property type="entry name" value="SLR1429 PROTEIN"/>
    <property type="match status" value="1"/>
</dbReference>
<evidence type="ECO:0000313" key="2">
    <source>
        <dbReference type="EMBL" id="KKN66107.1"/>
    </source>
</evidence>
<dbReference type="InterPro" id="IPR007527">
    <property type="entry name" value="Znf_SWIM"/>
</dbReference>
<protein>
    <recommendedName>
        <fullName evidence="1">SWIM-type domain-containing protein</fullName>
    </recommendedName>
</protein>
<name>A0A0F9STZ4_9ZZZZ</name>
<dbReference type="Pfam" id="PF04434">
    <property type="entry name" value="SWIM"/>
    <property type="match status" value="1"/>
</dbReference>
<dbReference type="PANTHER" id="PTHR38133">
    <property type="entry name" value="SLR1429 PROTEIN"/>
    <property type="match status" value="1"/>
</dbReference>
<comment type="caution">
    <text evidence="2">The sequence shown here is derived from an EMBL/GenBank/DDBJ whole genome shotgun (WGS) entry which is preliminary data.</text>
</comment>
<proteinExistence type="predicted"/>
<dbReference type="EMBL" id="LAZR01000510">
    <property type="protein sequence ID" value="KKN66107.1"/>
    <property type="molecule type" value="Genomic_DNA"/>
</dbReference>
<organism evidence="2">
    <name type="scientific">marine sediment metagenome</name>
    <dbReference type="NCBI Taxonomy" id="412755"/>
    <lineage>
        <taxon>unclassified sequences</taxon>
        <taxon>metagenomes</taxon>
        <taxon>ecological metagenomes</taxon>
    </lineage>
</organism>
<reference evidence="2" key="1">
    <citation type="journal article" date="2015" name="Nature">
        <title>Complex archaea that bridge the gap between prokaryotes and eukaryotes.</title>
        <authorList>
            <person name="Spang A."/>
            <person name="Saw J.H."/>
            <person name="Jorgensen S.L."/>
            <person name="Zaremba-Niedzwiedzka K."/>
            <person name="Martijn J."/>
            <person name="Lind A.E."/>
            <person name="van Eijk R."/>
            <person name="Schleper C."/>
            <person name="Guy L."/>
            <person name="Ettema T.J."/>
        </authorList>
    </citation>
    <scope>NUCLEOTIDE SEQUENCE</scope>
</reference>
<feature type="domain" description="SWIM-type" evidence="1">
    <location>
        <begin position="157"/>
        <end position="191"/>
    </location>
</feature>
<accession>A0A0F9STZ4</accession>
<dbReference type="AlphaFoldDB" id="A0A0F9STZ4"/>